<evidence type="ECO:0000313" key="2">
    <source>
        <dbReference type="EMBL" id="EOT75734.1"/>
    </source>
</evidence>
<evidence type="ECO:0000313" key="1">
    <source>
        <dbReference type="EMBL" id="EOH77041.1"/>
    </source>
</evidence>
<sequence length="78" mass="8686">MTSNEEEVKAVAVELATHSPYSFVDALGYVTGYTHQAMCLGYTFEQAMKYFDEGAPIEVLILGKSQRFRGESLEQLST</sequence>
<proteinExistence type="predicted"/>
<reference evidence="2 4" key="2">
    <citation type="submission" date="2013-03" db="EMBL/GenBank/DDBJ databases">
        <title>The Genome Sequence of Enterococcus raffinosus ATCC_49464 (PacBio/Illumina hybrid assembly).</title>
        <authorList>
            <consortium name="The Broad Institute Genomics Platform"/>
            <consortium name="The Broad Institute Genome Sequencing Center for Infectious Disease"/>
            <person name="Earl A."/>
            <person name="Russ C."/>
            <person name="Gilmore M."/>
            <person name="Surin D."/>
            <person name="Walker B."/>
            <person name="Young S."/>
            <person name="Zeng Q."/>
            <person name="Gargeya S."/>
            <person name="Fitzgerald M."/>
            <person name="Haas B."/>
            <person name="Abouelleil A."/>
            <person name="Allen A.W."/>
            <person name="Alvarado L."/>
            <person name="Arachchi H.M."/>
            <person name="Berlin A.M."/>
            <person name="Chapman S.B."/>
            <person name="Gainer-Dewar J."/>
            <person name="Goldberg J."/>
            <person name="Griggs A."/>
            <person name="Gujja S."/>
            <person name="Hansen M."/>
            <person name="Howarth C."/>
            <person name="Imamovic A."/>
            <person name="Ireland A."/>
            <person name="Larimer J."/>
            <person name="McCowan C."/>
            <person name="Murphy C."/>
            <person name="Pearson M."/>
            <person name="Poon T.W."/>
            <person name="Priest M."/>
            <person name="Roberts A."/>
            <person name="Saif S."/>
            <person name="Shea T."/>
            <person name="Sisk P."/>
            <person name="Sykes S."/>
            <person name="Wortman J."/>
            <person name="Nusbaum C."/>
            <person name="Birren B."/>
        </authorList>
    </citation>
    <scope>NUCLEOTIDE SEQUENCE [LARGE SCALE GENOMIC DNA]</scope>
    <source>
        <strain evidence="2 4">ATCC 49464</strain>
    </source>
</reference>
<organism evidence="1 3">
    <name type="scientific">Enterococcus raffinosus ATCC 49464</name>
    <dbReference type="NCBI Taxonomy" id="1158602"/>
    <lineage>
        <taxon>Bacteria</taxon>
        <taxon>Bacillati</taxon>
        <taxon>Bacillota</taxon>
        <taxon>Bacilli</taxon>
        <taxon>Lactobacillales</taxon>
        <taxon>Enterococcaceae</taxon>
        <taxon>Enterococcus</taxon>
    </lineage>
</organism>
<dbReference type="PATRIC" id="fig|1158602.3.peg.2614"/>
<name>R2R8Z3_9ENTE</name>
<dbReference type="Proteomes" id="UP000013877">
    <property type="component" value="Unassembled WGS sequence"/>
</dbReference>
<protein>
    <submittedName>
        <fullName evidence="1">Uncharacterized protein</fullName>
    </submittedName>
</protein>
<evidence type="ECO:0000313" key="4">
    <source>
        <dbReference type="Proteomes" id="UP000014158"/>
    </source>
</evidence>
<accession>R2R8Z3</accession>
<comment type="caution">
    <text evidence="1">The sequence shown here is derived from an EMBL/GenBank/DDBJ whole genome shotgun (WGS) entry which is preliminary data.</text>
</comment>
<evidence type="ECO:0000313" key="3">
    <source>
        <dbReference type="Proteomes" id="UP000013877"/>
    </source>
</evidence>
<dbReference type="AlphaFoldDB" id="R2R8Z3"/>
<dbReference type="HOGENOM" id="CLU_2616549_0_0_9"/>
<dbReference type="EMBL" id="ASWF01000003">
    <property type="protein sequence ID" value="EOT75734.1"/>
    <property type="molecule type" value="Genomic_DNA"/>
</dbReference>
<gene>
    <name evidence="2" type="ORF">I590_02558</name>
    <name evidence="1" type="ORF">UAK_02614</name>
</gene>
<keyword evidence="4" id="KW-1185">Reference proteome</keyword>
<dbReference type="EMBL" id="AJAL01000014">
    <property type="protein sequence ID" value="EOH77041.1"/>
    <property type="molecule type" value="Genomic_DNA"/>
</dbReference>
<reference evidence="1 3" key="1">
    <citation type="submission" date="2013-02" db="EMBL/GenBank/DDBJ databases">
        <title>The Genome Sequence of Enterococcus raffinosus ATCC_49464.</title>
        <authorList>
            <consortium name="The Broad Institute Genome Sequencing Platform"/>
            <consortium name="The Broad Institute Genome Sequencing Center for Infectious Disease"/>
            <person name="Earl A.M."/>
            <person name="Gilmore M.S."/>
            <person name="Lebreton F."/>
            <person name="Walker B."/>
            <person name="Young S.K."/>
            <person name="Zeng Q."/>
            <person name="Gargeya S."/>
            <person name="Fitzgerald M."/>
            <person name="Haas B."/>
            <person name="Abouelleil A."/>
            <person name="Alvarado L."/>
            <person name="Arachchi H.M."/>
            <person name="Berlin A.M."/>
            <person name="Chapman S.B."/>
            <person name="Dewar J."/>
            <person name="Goldberg J."/>
            <person name="Griggs A."/>
            <person name="Gujja S."/>
            <person name="Hansen M."/>
            <person name="Howarth C."/>
            <person name="Imamovic A."/>
            <person name="Larimer J."/>
            <person name="McCowan C."/>
            <person name="Murphy C."/>
            <person name="Neiman D."/>
            <person name="Pearson M."/>
            <person name="Priest M."/>
            <person name="Roberts A."/>
            <person name="Saif S."/>
            <person name="Shea T."/>
            <person name="Sisk P."/>
            <person name="Sykes S."/>
            <person name="Wortman J."/>
            <person name="Nusbaum C."/>
            <person name="Birren B."/>
        </authorList>
    </citation>
    <scope>NUCLEOTIDE SEQUENCE [LARGE SCALE GENOMIC DNA]</scope>
    <source>
        <strain evidence="1 3">ATCC 49464</strain>
    </source>
</reference>
<dbReference type="Proteomes" id="UP000014158">
    <property type="component" value="Unassembled WGS sequence"/>
</dbReference>
<dbReference type="RefSeq" id="WP_010745822.1">
    <property type="nucleotide sequence ID" value="NZ_ASWF01000003.1"/>
</dbReference>